<gene>
    <name evidence="1" type="ORF">cyc_03605</name>
</gene>
<comment type="caution">
    <text evidence="1">The sequence shown here is derived from an EMBL/GenBank/DDBJ whole genome shotgun (WGS) entry which is preliminary data.</text>
</comment>
<protein>
    <submittedName>
        <fullName evidence="1">Uncharacterized protein</fullName>
    </submittedName>
</protein>
<proteinExistence type="predicted"/>
<evidence type="ECO:0000313" key="1">
    <source>
        <dbReference type="EMBL" id="OEH74304.1"/>
    </source>
</evidence>
<dbReference type="EMBL" id="JROU02002071">
    <property type="protein sequence ID" value="OEH74304.1"/>
    <property type="molecule type" value="Genomic_DNA"/>
</dbReference>
<dbReference type="InParanoid" id="A0A1D3CSY0"/>
<accession>A0A1D3CSY0</accession>
<name>A0A1D3CSY0_9EIME</name>
<dbReference type="VEuPathDB" id="ToxoDB:LOC34620271"/>
<evidence type="ECO:0000313" key="2">
    <source>
        <dbReference type="Proteomes" id="UP000095192"/>
    </source>
</evidence>
<dbReference type="VEuPathDB" id="ToxoDB:cyc_03605"/>
<organism evidence="1 2">
    <name type="scientific">Cyclospora cayetanensis</name>
    <dbReference type="NCBI Taxonomy" id="88456"/>
    <lineage>
        <taxon>Eukaryota</taxon>
        <taxon>Sar</taxon>
        <taxon>Alveolata</taxon>
        <taxon>Apicomplexa</taxon>
        <taxon>Conoidasida</taxon>
        <taxon>Coccidia</taxon>
        <taxon>Eucoccidiorida</taxon>
        <taxon>Eimeriorina</taxon>
        <taxon>Eimeriidae</taxon>
        <taxon>Cyclospora</taxon>
    </lineage>
</organism>
<reference evidence="1 2" key="1">
    <citation type="journal article" date="2016" name="BMC Genomics">
        <title>Comparative genomics reveals Cyclospora cayetanensis possesses coccidia-like metabolism and invasion components but unique surface antigens.</title>
        <authorList>
            <person name="Liu S."/>
            <person name="Wang L."/>
            <person name="Zheng H."/>
            <person name="Xu Z."/>
            <person name="Roellig D.M."/>
            <person name="Li N."/>
            <person name="Frace M.A."/>
            <person name="Tang K."/>
            <person name="Arrowood M.J."/>
            <person name="Moss D.M."/>
            <person name="Zhang L."/>
            <person name="Feng Y."/>
            <person name="Xiao L."/>
        </authorList>
    </citation>
    <scope>NUCLEOTIDE SEQUENCE [LARGE SCALE GENOMIC DNA]</scope>
    <source>
        <strain evidence="1 2">CHN_HEN01</strain>
    </source>
</reference>
<sequence>MLISHLSKSPLFAVTHQQQQQRPVCSRPSALSTLVGCPIVSSLSRLPWSGVRYSLRLWDARANLQGRDEACSSASACKVTLGGGPPLVCRLPLPYLEWLCEQLDLLLQQLLLLVGPQASTLSASLVHALVAARHPPWATSSGRSGGGSMSLEQLVESWEEADAFWREQCGARTALARTPVMTAREKQSPPLPLQGGVQPTLYHTSTISSPNDALSLLSAYPWVMATADSRALFRSWAAVYTQQYEQQGDKCMLLLQLANSLMCRFAECGIEQQIKDIVEAFKEAVHLASVALSDSSSSASGWQKLLPRVLSYSCKEHLLLEFSTLRFLKQYVEGNFNGRASGGSTVHLASLFSSLIDPKQHQEEEETELLQQIISSLEALHTILSEIQLPLSLFVEASNPKSPSLKVGLLQQQLPPAAHELKEGPLSLLLRCCDFAWTGLPVPSRESFVATEAAADVLKRGNMQLLSEKALIQQTCDIFNAQQQQQQQPFSPATLATVTGHLQRVTLRLLLDWVREAENGGPALQYLDAAMDSEVLLPFLEGFGSDGESSSEEAELVEAAKLIADTEAPHPTMLPSASAEFVKL</sequence>
<dbReference type="AlphaFoldDB" id="A0A1D3CSY0"/>
<dbReference type="Proteomes" id="UP000095192">
    <property type="component" value="Unassembled WGS sequence"/>
</dbReference>
<keyword evidence="2" id="KW-1185">Reference proteome</keyword>